<evidence type="ECO:0000313" key="6">
    <source>
        <dbReference type="EMBL" id="SVA64419.1"/>
    </source>
</evidence>
<evidence type="ECO:0000256" key="3">
    <source>
        <dbReference type="ARBA" id="ARBA00022989"/>
    </source>
</evidence>
<evidence type="ECO:0000256" key="5">
    <source>
        <dbReference type="SAM" id="Phobius"/>
    </source>
</evidence>
<name>A0A381XI97_9ZZZZ</name>
<feature type="transmembrane region" description="Helical" evidence="5">
    <location>
        <begin position="7"/>
        <end position="40"/>
    </location>
</feature>
<dbReference type="EMBL" id="UINC01015267">
    <property type="protein sequence ID" value="SVA64419.1"/>
    <property type="molecule type" value="Genomic_DNA"/>
</dbReference>
<feature type="transmembrane region" description="Helical" evidence="5">
    <location>
        <begin position="101"/>
        <end position="120"/>
    </location>
</feature>
<dbReference type="AlphaFoldDB" id="A0A381XI97"/>
<evidence type="ECO:0000256" key="2">
    <source>
        <dbReference type="ARBA" id="ARBA00022692"/>
    </source>
</evidence>
<proteinExistence type="predicted"/>
<comment type="subcellular location">
    <subcellularLocation>
        <location evidence="1">Membrane</location>
        <topology evidence="1">Multi-pass membrane protein</topology>
    </subcellularLocation>
</comment>
<feature type="transmembrane region" description="Helical" evidence="5">
    <location>
        <begin position="177"/>
        <end position="197"/>
    </location>
</feature>
<feature type="transmembrane region" description="Helical" evidence="5">
    <location>
        <begin position="243"/>
        <end position="262"/>
    </location>
</feature>
<sequence length="301" mass="32082">MDGLSEAIPYLVLGIGTGVYGILVGAGGGVILAPALMIFFGIEPTVAAGTSLALVSINSLSGTVAYKRSGLVDTRSGWVFALSAVPGSIIAPMVLDSASTTLFKILFGLLLLLLALIILLRPQYREKESVSDSPDSNQESDTINMLPSWLAFTLSDRHIVTRRGNTFKYRFNESLSVFFNLLLGFISSFFGTGGGFLRTPILISVFGFPVQVAVATSIFALSIYATVGALVHIYLGHIDWYPALVWSGLGLIIGGQIGARLVEVIKGVIILRILLVVVVIMGIQLILQGAWPSTFTFSGTH</sequence>
<feature type="transmembrane region" description="Helical" evidence="5">
    <location>
        <begin position="203"/>
        <end position="231"/>
    </location>
</feature>
<organism evidence="6">
    <name type="scientific">marine metagenome</name>
    <dbReference type="NCBI Taxonomy" id="408172"/>
    <lineage>
        <taxon>unclassified sequences</taxon>
        <taxon>metagenomes</taxon>
        <taxon>ecological metagenomes</taxon>
    </lineage>
</organism>
<evidence type="ECO:0000256" key="4">
    <source>
        <dbReference type="ARBA" id="ARBA00023136"/>
    </source>
</evidence>
<keyword evidence="3 5" id="KW-1133">Transmembrane helix</keyword>
<evidence type="ECO:0008006" key="7">
    <source>
        <dbReference type="Google" id="ProtNLM"/>
    </source>
</evidence>
<feature type="transmembrane region" description="Helical" evidence="5">
    <location>
        <begin position="46"/>
        <end position="66"/>
    </location>
</feature>
<gene>
    <name evidence="6" type="ORF">METZ01_LOCUS117273</name>
</gene>
<dbReference type="InterPro" id="IPR002781">
    <property type="entry name" value="TM_pro_TauE-like"/>
</dbReference>
<dbReference type="PANTHER" id="PTHR43701:SF2">
    <property type="entry name" value="MEMBRANE TRANSPORTER PROTEIN YJNA-RELATED"/>
    <property type="match status" value="1"/>
</dbReference>
<accession>A0A381XI97</accession>
<feature type="transmembrane region" description="Helical" evidence="5">
    <location>
        <begin position="78"/>
        <end position="95"/>
    </location>
</feature>
<feature type="transmembrane region" description="Helical" evidence="5">
    <location>
        <begin position="268"/>
        <end position="287"/>
    </location>
</feature>
<protein>
    <recommendedName>
        <fullName evidence="7">Membrane transporter protein</fullName>
    </recommendedName>
</protein>
<reference evidence="6" key="1">
    <citation type="submission" date="2018-05" db="EMBL/GenBank/DDBJ databases">
        <authorList>
            <person name="Lanie J.A."/>
            <person name="Ng W.-L."/>
            <person name="Kazmierczak K.M."/>
            <person name="Andrzejewski T.M."/>
            <person name="Davidsen T.M."/>
            <person name="Wayne K.J."/>
            <person name="Tettelin H."/>
            <person name="Glass J.I."/>
            <person name="Rusch D."/>
            <person name="Podicherti R."/>
            <person name="Tsui H.-C.T."/>
            <person name="Winkler M.E."/>
        </authorList>
    </citation>
    <scope>NUCLEOTIDE SEQUENCE</scope>
</reference>
<dbReference type="PANTHER" id="PTHR43701">
    <property type="entry name" value="MEMBRANE TRANSPORTER PROTEIN MJ0441-RELATED"/>
    <property type="match status" value="1"/>
</dbReference>
<dbReference type="Pfam" id="PF01925">
    <property type="entry name" value="TauE"/>
    <property type="match status" value="1"/>
</dbReference>
<keyword evidence="2 5" id="KW-0812">Transmembrane</keyword>
<dbReference type="GO" id="GO:0016020">
    <property type="term" value="C:membrane"/>
    <property type="evidence" value="ECO:0007669"/>
    <property type="project" value="UniProtKB-SubCell"/>
</dbReference>
<dbReference type="InterPro" id="IPR051598">
    <property type="entry name" value="TSUP/Inactive_protease-like"/>
</dbReference>
<evidence type="ECO:0000256" key="1">
    <source>
        <dbReference type="ARBA" id="ARBA00004141"/>
    </source>
</evidence>
<keyword evidence="4 5" id="KW-0472">Membrane</keyword>